<organism evidence="2 3">
    <name type="scientific">Phytophthora sojae (strain P6497)</name>
    <name type="common">Soybean stem and root rot agent</name>
    <name type="synonym">Phytophthora megasperma f. sp. glycines</name>
    <dbReference type="NCBI Taxonomy" id="1094619"/>
    <lineage>
        <taxon>Eukaryota</taxon>
        <taxon>Sar</taxon>
        <taxon>Stramenopiles</taxon>
        <taxon>Oomycota</taxon>
        <taxon>Peronosporomycetes</taxon>
        <taxon>Peronosporales</taxon>
        <taxon>Peronosporaceae</taxon>
        <taxon>Phytophthora</taxon>
    </lineage>
</organism>
<dbReference type="InterPro" id="IPR052727">
    <property type="entry name" value="Rab4/Rab5_effector"/>
</dbReference>
<dbReference type="AlphaFoldDB" id="G4ZMA0"/>
<reference evidence="2 3" key="1">
    <citation type="journal article" date="2006" name="Science">
        <title>Phytophthora genome sequences uncover evolutionary origins and mechanisms of pathogenesis.</title>
        <authorList>
            <person name="Tyler B.M."/>
            <person name="Tripathy S."/>
            <person name="Zhang X."/>
            <person name="Dehal P."/>
            <person name="Jiang R.H."/>
            <person name="Aerts A."/>
            <person name="Arredondo F.D."/>
            <person name="Baxter L."/>
            <person name="Bensasson D."/>
            <person name="Beynon J.L."/>
            <person name="Chapman J."/>
            <person name="Damasceno C.M."/>
            <person name="Dorrance A.E."/>
            <person name="Dou D."/>
            <person name="Dickerman A.W."/>
            <person name="Dubchak I.L."/>
            <person name="Garbelotto M."/>
            <person name="Gijzen M."/>
            <person name="Gordon S.G."/>
            <person name="Govers F."/>
            <person name="Grunwald N.J."/>
            <person name="Huang W."/>
            <person name="Ivors K.L."/>
            <person name="Jones R.W."/>
            <person name="Kamoun S."/>
            <person name="Krampis K."/>
            <person name="Lamour K.H."/>
            <person name="Lee M.K."/>
            <person name="McDonald W.H."/>
            <person name="Medina M."/>
            <person name="Meijer H.J."/>
            <person name="Nordberg E.K."/>
            <person name="Maclean D.J."/>
            <person name="Ospina-Giraldo M.D."/>
            <person name="Morris P.F."/>
            <person name="Phuntumart V."/>
            <person name="Putnam N.H."/>
            <person name="Rash S."/>
            <person name="Rose J.K."/>
            <person name="Sakihama Y."/>
            <person name="Salamov A.A."/>
            <person name="Savidor A."/>
            <person name="Scheuring C.F."/>
            <person name="Smith B.M."/>
            <person name="Sobral B.W."/>
            <person name="Terry A."/>
            <person name="Torto-Alalibo T.A."/>
            <person name="Win J."/>
            <person name="Xu Z."/>
            <person name="Zhang H."/>
            <person name="Grigoriev I.V."/>
            <person name="Rokhsar D.S."/>
            <person name="Boore J.L."/>
        </authorList>
    </citation>
    <scope>NUCLEOTIDE SEQUENCE [LARGE SCALE GENOMIC DNA]</scope>
    <source>
        <strain evidence="2 3">P6497</strain>
    </source>
</reference>
<name>G4ZMA0_PHYSP</name>
<dbReference type="PANTHER" id="PTHR13510">
    <property type="entry name" value="FYVE-FINGER-CONTAINING RAB5 EFFECTOR PROTEIN RABENOSYN-5-RELATED"/>
    <property type="match status" value="1"/>
</dbReference>
<evidence type="ECO:0000313" key="3">
    <source>
        <dbReference type="Proteomes" id="UP000002640"/>
    </source>
</evidence>
<dbReference type="KEGG" id="psoj:PHYSODRAFT_263805"/>
<dbReference type="Gene3D" id="3.30.530.20">
    <property type="match status" value="1"/>
</dbReference>
<sequence length="411" mass="45964">MGKSTFTTNPYPNLALSETDRERLLQLAEDLIVDVFPKYESFVVNDKREVKKEQWKVIGTDKNMRVYVERKGWNEDTDDEKDRSTPTPEADPNDSWLSKMPVILAEGTFEGQLNDLMFGTVNPTQQIMRVKASYVKDYSDGAVLANIIVPTAEEPFRSVSVKWNQINLPLNQTGLIQNRDFVCLEATGILHFANGDRIGYQLLQSIEFPETVPTPGTIRAKHRAIGFYRQIGPNVIDTFVFDTVHPGGKVFRSVALEASAKALLSTNNYVICGQTKKLTWRLQHRQAETRMNRHRSSTRNILAGDRMCTVCSRNLAPGSFGFPTVGALGKSSCKLCMNPVCLKCKRPKAISFLTPDGKLLRHKITFCVMCISEVTQMDALPAARDQAEGYQAYNVMASLSGSDILSEDGFC</sequence>
<accession>G4ZMA0</accession>
<protein>
    <recommendedName>
        <fullName evidence="4">FYVE-type domain-containing protein</fullName>
    </recommendedName>
</protein>
<keyword evidence="3" id="KW-1185">Reference proteome</keyword>
<dbReference type="EMBL" id="JH159155">
    <property type="protein sequence ID" value="EGZ14633.1"/>
    <property type="molecule type" value="Genomic_DNA"/>
</dbReference>
<proteinExistence type="predicted"/>
<evidence type="ECO:0000256" key="1">
    <source>
        <dbReference type="SAM" id="MobiDB-lite"/>
    </source>
</evidence>
<dbReference type="RefSeq" id="XP_009528382.1">
    <property type="nucleotide sequence ID" value="XM_009530087.1"/>
</dbReference>
<feature type="compositionally biased region" description="Basic and acidic residues" evidence="1">
    <location>
        <begin position="71"/>
        <end position="84"/>
    </location>
</feature>
<dbReference type="Proteomes" id="UP000002640">
    <property type="component" value="Unassembled WGS sequence"/>
</dbReference>
<dbReference type="OMA" id="IIGFYRQ"/>
<gene>
    <name evidence="2" type="ORF">PHYSODRAFT_263805</name>
</gene>
<dbReference type="PANTHER" id="PTHR13510:SF44">
    <property type="entry name" value="RABENOSYN-5"/>
    <property type="match status" value="1"/>
</dbReference>
<dbReference type="InterPro" id="IPR023393">
    <property type="entry name" value="START-like_dom_sf"/>
</dbReference>
<evidence type="ECO:0000313" key="2">
    <source>
        <dbReference type="EMBL" id="EGZ14633.1"/>
    </source>
</evidence>
<dbReference type="InParanoid" id="G4ZMA0"/>
<dbReference type="GeneID" id="20639536"/>
<evidence type="ECO:0008006" key="4">
    <source>
        <dbReference type="Google" id="ProtNLM"/>
    </source>
</evidence>
<feature type="region of interest" description="Disordered" evidence="1">
    <location>
        <begin position="71"/>
        <end position="95"/>
    </location>
</feature>